<dbReference type="InterPro" id="IPR058792">
    <property type="entry name" value="Beta-barrel_RND_2"/>
</dbReference>
<dbReference type="EMBL" id="JAEKFT010000015">
    <property type="protein sequence ID" value="MBT0962303.1"/>
    <property type="molecule type" value="Genomic_DNA"/>
</dbReference>
<feature type="coiled-coil region" evidence="2">
    <location>
        <begin position="97"/>
        <end position="124"/>
    </location>
</feature>
<evidence type="ECO:0000256" key="2">
    <source>
        <dbReference type="SAM" id="Coils"/>
    </source>
</evidence>
<dbReference type="SUPFAM" id="SSF111369">
    <property type="entry name" value="HlyD-like secretion proteins"/>
    <property type="match status" value="1"/>
</dbReference>
<organism evidence="6 7">
    <name type="scientific">Denitromonas iodatirespirans</name>
    <dbReference type="NCBI Taxonomy" id="2795389"/>
    <lineage>
        <taxon>Bacteria</taxon>
        <taxon>Pseudomonadati</taxon>
        <taxon>Pseudomonadota</taxon>
        <taxon>Betaproteobacteria</taxon>
        <taxon>Rhodocyclales</taxon>
        <taxon>Zoogloeaceae</taxon>
        <taxon>Denitromonas</taxon>
    </lineage>
</organism>
<dbReference type="PANTHER" id="PTHR30469:SF15">
    <property type="entry name" value="HLYD FAMILY OF SECRETION PROTEINS"/>
    <property type="match status" value="1"/>
</dbReference>
<evidence type="ECO:0000259" key="4">
    <source>
        <dbReference type="Pfam" id="PF25917"/>
    </source>
</evidence>
<dbReference type="GO" id="GO:1990281">
    <property type="term" value="C:efflux pump complex"/>
    <property type="evidence" value="ECO:0007669"/>
    <property type="project" value="TreeGrafter"/>
</dbReference>
<proteinExistence type="inferred from homology"/>
<reference evidence="7" key="1">
    <citation type="journal article" date="2022" name="ISME J.">
        <title>Genetic and phylogenetic analysis of dissimilatory iodate-reducing bacteria identifies potential niches across the world's oceans.</title>
        <authorList>
            <person name="Reyes-Umana V."/>
            <person name="Henning Z."/>
            <person name="Lee K."/>
            <person name="Barnum T.P."/>
            <person name="Coates J.D."/>
        </authorList>
    </citation>
    <scope>NUCLEOTIDE SEQUENCE [LARGE SCALE GENOMIC DNA]</scope>
    <source>
        <strain evidence="7">IR12</strain>
    </source>
</reference>
<dbReference type="Gene3D" id="2.40.30.170">
    <property type="match status" value="1"/>
</dbReference>
<comment type="caution">
    <text evidence="6">The sequence shown here is derived from an EMBL/GenBank/DDBJ whole genome shotgun (WGS) entry which is preliminary data.</text>
</comment>
<feature type="chain" id="PRO_5037253646" evidence="3">
    <location>
        <begin position="18"/>
        <end position="365"/>
    </location>
</feature>
<dbReference type="NCBIfam" id="TIGR01730">
    <property type="entry name" value="RND_mfp"/>
    <property type="match status" value="1"/>
</dbReference>
<evidence type="ECO:0000313" key="6">
    <source>
        <dbReference type="EMBL" id="MBT0962303.1"/>
    </source>
</evidence>
<dbReference type="Gene3D" id="1.10.287.470">
    <property type="entry name" value="Helix hairpin bin"/>
    <property type="match status" value="1"/>
</dbReference>
<protein>
    <submittedName>
        <fullName evidence="6">Efflux RND transporter periplasmic adaptor subunit</fullName>
    </submittedName>
</protein>
<keyword evidence="7" id="KW-1185">Reference proteome</keyword>
<name>A0A944H8H1_DENI1</name>
<feature type="domain" description="CusB-like beta-barrel" evidence="5">
    <location>
        <begin position="204"/>
        <end position="277"/>
    </location>
</feature>
<evidence type="ECO:0000256" key="3">
    <source>
        <dbReference type="SAM" id="SignalP"/>
    </source>
</evidence>
<sequence length="365" mass="37498">MMLRAVVISLSALGVLAGCSAPESEAPPPATVLVQTVTQDGAEAGRYFTGEIVPRHASELGFRVGGKLVARAVDVGSVVHRGDVLARLDGEDMRLGANAAQAQLAAARAELSLAQAELERVQTLRAQNFVSESAVDVRRTSRDAAAARFKQATAQAALAGNQSDYTTLVATADGVITQVSADAGQVVAAGQPVVTLAHDGAREVKIAVPEGHVARMPVGTPARVRLWSDTTTVLPATVREVSPAADPQTRTYAVKVQVEAEAARLPLGATATVALAGGEAPGVILPLRAVGEQDGQPVVWVFDPATESVVPTPVTVSRYSERGAHVAGGVADGAQVVVAGIHLLRPGQTVRAKPASAAVTLDAKR</sequence>
<dbReference type="Gene3D" id="2.40.50.100">
    <property type="match status" value="1"/>
</dbReference>
<accession>A0A944H8H1</accession>
<evidence type="ECO:0000313" key="7">
    <source>
        <dbReference type="Proteomes" id="UP000694660"/>
    </source>
</evidence>
<comment type="similarity">
    <text evidence="1">Belongs to the membrane fusion protein (MFP) (TC 8.A.1) family.</text>
</comment>
<dbReference type="Gene3D" id="2.40.420.20">
    <property type="match status" value="1"/>
</dbReference>
<dbReference type="InterPro" id="IPR058625">
    <property type="entry name" value="MdtA-like_BSH"/>
</dbReference>
<feature type="signal peptide" evidence="3">
    <location>
        <begin position="1"/>
        <end position="17"/>
    </location>
</feature>
<dbReference type="Proteomes" id="UP000694660">
    <property type="component" value="Unassembled WGS sequence"/>
</dbReference>
<feature type="domain" description="Multidrug resistance protein MdtA-like barrel-sandwich hybrid" evidence="4">
    <location>
        <begin position="59"/>
        <end position="192"/>
    </location>
</feature>
<evidence type="ECO:0000256" key="1">
    <source>
        <dbReference type="ARBA" id="ARBA00009477"/>
    </source>
</evidence>
<evidence type="ECO:0000259" key="5">
    <source>
        <dbReference type="Pfam" id="PF25954"/>
    </source>
</evidence>
<keyword evidence="2" id="KW-0175">Coiled coil</keyword>
<dbReference type="PROSITE" id="PS51257">
    <property type="entry name" value="PROKAR_LIPOPROTEIN"/>
    <property type="match status" value="1"/>
</dbReference>
<gene>
    <name evidence="6" type="ORF">I8J34_14075</name>
</gene>
<keyword evidence="3" id="KW-0732">Signal</keyword>
<dbReference type="Pfam" id="PF25954">
    <property type="entry name" value="Beta-barrel_RND_2"/>
    <property type="match status" value="1"/>
</dbReference>
<dbReference type="GO" id="GO:0015562">
    <property type="term" value="F:efflux transmembrane transporter activity"/>
    <property type="evidence" value="ECO:0007669"/>
    <property type="project" value="TreeGrafter"/>
</dbReference>
<dbReference type="AlphaFoldDB" id="A0A944H8H1"/>
<dbReference type="InterPro" id="IPR006143">
    <property type="entry name" value="RND_pump_MFP"/>
</dbReference>
<dbReference type="PANTHER" id="PTHR30469">
    <property type="entry name" value="MULTIDRUG RESISTANCE PROTEIN MDTA"/>
    <property type="match status" value="1"/>
</dbReference>
<dbReference type="Pfam" id="PF25917">
    <property type="entry name" value="BSH_RND"/>
    <property type="match status" value="1"/>
</dbReference>